<evidence type="ECO:0000256" key="4">
    <source>
        <dbReference type="ARBA" id="ARBA00022692"/>
    </source>
</evidence>
<sequence>MRSSPWDRWSGGFWSLPWGYAAGTRSDFHPERVLSLCCEACKKVIFHVPSELEADKLVGRVDLKECLQSAEFISSSDGNFKVLEDGSVYTTSALSLSAEKKTFTILLKDIQEQVEKKIHVDLVEEEKKTPNTRHARDTVLKRTKRRWGPIPSVMIENSLGPFPLQIQQVQSDTAQNYTIYYSASGPGIDQDPKGLFYIERETGNIFATRAVDREQYPSFQIICFATTPDGYSPEVPLVHTIRIEDDNDNAPYFTQDLFEFCVPENSRPGVVVGKVIAEDRDEPYTLHTTLKYRIVSQTPPITPAFSLHGDTGVISVLLPQLDRELVPSYTLLVEVRDMAGQPFGLCTTGTVVVKIEDTNDNAPTFKQLQYETRVEENRVNVEVLRVSVVDLDEPGSPGSGAVYEIIRGNDDQAFEITTDKNTNEGILCVVKGLDYETAKQRILVIGVNNEAPYLLAPHSQQLSQSTCSVTVHVLDMDEGPVFKPCLLRLDVKECEDIGTAIGRYVAEDPETGNSEGIRYRIPPGQCNWVNIDDKSGEIRTVRVLDRDIGEMRRGQCNVTVLAIDRNGKTGTGTIQVCIVPGNKNFPRITQTDYIMCRDRKPICLTAQDGDEAPYSAPFEYRINDRRLASMWKLTPHDDNSWYLSPKSDIPYGIYEIPVSVIDNGGKIGENIVRVNLCDCVTPSECDGRTRQLAGGNVTLGLWAILAMILGSLLLLLILITICGCCGAGVMHRQVTDDCANHNLIISNTEAPGEEVMDHNIIPLQNTCDQGGYGVKTGEQQTFEMVKGRGHTLESVKGGGHQTLGSVKEGGGQTMMDTCRYSYSEWHNFTHPRLGEKVHLCRQDEEQKHSEDYLLSYNYEGKGSLAGSVGCCSDQHEEEALDFLDQLEPKFRTLAETCIKR</sequence>
<evidence type="ECO:0000313" key="19">
    <source>
        <dbReference type="RefSeq" id="XP_030922469.1"/>
    </source>
</evidence>
<dbReference type="FunFam" id="2.60.40.60:FF:000096">
    <property type="entry name" value="Desmocollin 2"/>
    <property type="match status" value="1"/>
</dbReference>
<dbReference type="AlphaFoldDB" id="A0A8N5F2V4"/>
<feature type="transmembrane region" description="Helical" evidence="16">
    <location>
        <begin position="699"/>
        <end position="722"/>
    </location>
</feature>
<evidence type="ECO:0000256" key="1">
    <source>
        <dbReference type="ARBA" id="ARBA00004251"/>
    </source>
</evidence>
<evidence type="ECO:0000256" key="12">
    <source>
        <dbReference type="ARBA" id="ARBA00023180"/>
    </source>
</evidence>
<dbReference type="InterPro" id="IPR050971">
    <property type="entry name" value="Cadherin-domain_protein"/>
</dbReference>
<keyword evidence="18" id="KW-1185">Reference proteome</keyword>
<keyword evidence="9" id="KW-0965">Cell junction</keyword>
<evidence type="ECO:0000256" key="11">
    <source>
        <dbReference type="ARBA" id="ARBA00023136"/>
    </source>
</evidence>
<evidence type="ECO:0000256" key="7">
    <source>
        <dbReference type="ARBA" id="ARBA00022837"/>
    </source>
</evidence>
<dbReference type="FunFam" id="2.60.40.60:FF:000027">
    <property type="entry name" value="Cadherin 2"/>
    <property type="match status" value="1"/>
</dbReference>
<dbReference type="InterPro" id="IPR015919">
    <property type="entry name" value="Cadherin-like_sf"/>
</dbReference>
<dbReference type="RefSeq" id="XP_030922469.1">
    <property type="nucleotide sequence ID" value="XM_031066609.1"/>
</dbReference>
<dbReference type="CDD" id="cd11304">
    <property type="entry name" value="Cadherin_repeat"/>
    <property type="match status" value="4"/>
</dbReference>
<dbReference type="SMART" id="SM00112">
    <property type="entry name" value="CA"/>
    <property type="match status" value="5"/>
</dbReference>
<dbReference type="InterPro" id="IPR009122">
    <property type="entry name" value="Desmosomal_cadherin"/>
</dbReference>
<keyword evidence="5" id="KW-0479">Metal-binding</keyword>
<keyword evidence="7 13" id="KW-0106">Calcium</keyword>
<keyword evidence="11 16" id="KW-0472">Membrane</keyword>
<dbReference type="InterPro" id="IPR027397">
    <property type="entry name" value="Catenin-bd_sf"/>
</dbReference>
<dbReference type="SMART" id="SM01055">
    <property type="entry name" value="Cadherin_pro"/>
    <property type="match status" value="1"/>
</dbReference>
<evidence type="ECO:0000256" key="14">
    <source>
        <dbReference type="RuleBase" id="RU003318"/>
    </source>
</evidence>
<organism evidence="18 19">
    <name type="scientific">Geospiza fortis</name>
    <name type="common">Medium ground-finch</name>
    <dbReference type="NCBI Taxonomy" id="48883"/>
    <lineage>
        <taxon>Eukaryota</taxon>
        <taxon>Metazoa</taxon>
        <taxon>Chordata</taxon>
        <taxon>Craniata</taxon>
        <taxon>Vertebrata</taxon>
        <taxon>Euteleostomi</taxon>
        <taxon>Archelosauria</taxon>
        <taxon>Archosauria</taxon>
        <taxon>Dinosauria</taxon>
        <taxon>Saurischia</taxon>
        <taxon>Theropoda</taxon>
        <taxon>Coelurosauria</taxon>
        <taxon>Aves</taxon>
        <taxon>Neognathae</taxon>
        <taxon>Neoaves</taxon>
        <taxon>Telluraves</taxon>
        <taxon>Australaves</taxon>
        <taxon>Passeriformes</taxon>
        <taxon>Thraupidae</taxon>
        <taxon>Geospiza</taxon>
    </lineage>
</organism>
<evidence type="ECO:0000256" key="3">
    <source>
        <dbReference type="ARBA" id="ARBA00022475"/>
    </source>
</evidence>
<dbReference type="GO" id="GO:0030057">
    <property type="term" value="C:desmosome"/>
    <property type="evidence" value="ECO:0007669"/>
    <property type="project" value="UniProtKB-SubCell"/>
</dbReference>
<evidence type="ECO:0000256" key="13">
    <source>
        <dbReference type="PROSITE-ProRule" id="PRU00043"/>
    </source>
</evidence>
<comment type="subcellular location">
    <subcellularLocation>
        <location evidence="2">Cell junction</location>
        <location evidence="2">Desmosome</location>
    </subcellularLocation>
    <subcellularLocation>
        <location evidence="1 14">Cell membrane</location>
        <topology evidence="1 14">Single-pass type I membrane protein</topology>
    </subcellularLocation>
</comment>
<accession>A0A8N5F2V4</accession>
<dbReference type="GeneID" id="102040762"/>
<evidence type="ECO:0000256" key="8">
    <source>
        <dbReference type="ARBA" id="ARBA00022889"/>
    </source>
</evidence>
<name>A0A8N5F2V4_GEOFO</name>
<dbReference type="FunFam" id="2.60.40.60:FF:000011">
    <property type="entry name" value="Cadherin 1"/>
    <property type="match status" value="1"/>
</dbReference>
<dbReference type="GO" id="GO:0007156">
    <property type="term" value="P:homophilic cell adhesion via plasma membrane adhesion molecules"/>
    <property type="evidence" value="ECO:0007669"/>
    <property type="project" value="InterPro"/>
</dbReference>
<dbReference type="PROSITE" id="PS00232">
    <property type="entry name" value="CADHERIN_1"/>
    <property type="match status" value="1"/>
</dbReference>
<dbReference type="PANTHER" id="PTHR24025">
    <property type="entry name" value="DESMOGLEIN FAMILY MEMBER"/>
    <property type="match status" value="1"/>
</dbReference>
<dbReference type="InterPro" id="IPR020894">
    <property type="entry name" value="Cadherin_CS"/>
</dbReference>
<dbReference type="InterPro" id="IPR002126">
    <property type="entry name" value="Cadherin-like_dom"/>
</dbReference>
<dbReference type="OrthoDB" id="6079678at2759"/>
<comment type="function">
    <text evidence="15">A component of desmosome cell-cell junctions which are required for positive regulation of cellular adhesion. Involved in the interaction of plaque proteins and intermediate filaments mediating cell-cell adhesion.</text>
</comment>
<dbReference type="GO" id="GO:0009986">
    <property type="term" value="C:cell surface"/>
    <property type="evidence" value="ECO:0007669"/>
    <property type="project" value="UniProtKB-ARBA"/>
</dbReference>
<dbReference type="FunFam" id="2.60.40.60:FF:000019">
    <property type="entry name" value="Cadherin 2"/>
    <property type="match status" value="1"/>
</dbReference>
<dbReference type="Gene3D" id="2.60.40.60">
    <property type="entry name" value="Cadherins"/>
    <property type="match status" value="6"/>
</dbReference>
<evidence type="ECO:0000256" key="6">
    <source>
        <dbReference type="ARBA" id="ARBA00022737"/>
    </source>
</evidence>
<evidence type="ECO:0000256" key="15">
    <source>
        <dbReference type="RuleBase" id="RU004358"/>
    </source>
</evidence>
<dbReference type="FunFam" id="4.10.900.10:FF:000005">
    <property type="entry name" value="Desmocollin 2"/>
    <property type="match status" value="1"/>
</dbReference>
<dbReference type="Pfam" id="PF01049">
    <property type="entry name" value="CADH_Y-type_LIR"/>
    <property type="match status" value="1"/>
</dbReference>
<evidence type="ECO:0000256" key="2">
    <source>
        <dbReference type="ARBA" id="ARBA00004568"/>
    </source>
</evidence>
<keyword evidence="8 14" id="KW-0130">Cell adhesion</keyword>
<evidence type="ECO:0000256" key="10">
    <source>
        <dbReference type="ARBA" id="ARBA00022989"/>
    </source>
</evidence>
<keyword evidence="4 14" id="KW-0812">Transmembrane</keyword>
<dbReference type="PRINTS" id="PR01818">
    <property type="entry name" value="DESMOCADHERN"/>
</dbReference>
<dbReference type="InterPro" id="IPR014868">
    <property type="entry name" value="Cadherin_pro_dom"/>
</dbReference>
<dbReference type="InterPro" id="IPR000233">
    <property type="entry name" value="Cadherin_Y-type_LIR"/>
</dbReference>
<dbReference type="PRINTS" id="PR00205">
    <property type="entry name" value="CADHERIN"/>
</dbReference>
<evidence type="ECO:0000256" key="9">
    <source>
        <dbReference type="ARBA" id="ARBA00022949"/>
    </source>
</evidence>
<dbReference type="GO" id="GO:0005886">
    <property type="term" value="C:plasma membrane"/>
    <property type="evidence" value="ECO:0007669"/>
    <property type="project" value="UniProtKB-SubCell"/>
</dbReference>
<dbReference type="Pfam" id="PF00028">
    <property type="entry name" value="Cadherin"/>
    <property type="match status" value="4"/>
</dbReference>
<reference evidence="19" key="1">
    <citation type="submission" date="2025-08" db="UniProtKB">
        <authorList>
            <consortium name="RefSeq"/>
        </authorList>
    </citation>
    <scope>IDENTIFICATION</scope>
</reference>
<keyword evidence="3" id="KW-1003">Cell membrane</keyword>
<dbReference type="PRINTS" id="PR01820">
    <property type="entry name" value="DESMOCOLLIN"/>
</dbReference>
<protein>
    <submittedName>
        <fullName evidence="19">Desmocollin-1</fullName>
    </submittedName>
</protein>
<gene>
    <name evidence="19" type="primary">LOC102040762</name>
</gene>
<feature type="domain" description="Cadherin" evidence="17">
    <location>
        <begin position="254"/>
        <end position="365"/>
    </location>
</feature>
<proteinExistence type="predicted"/>
<evidence type="ECO:0000256" key="5">
    <source>
        <dbReference type="ARBA" id="ARBA00022723"/>
    </source>
</evidence>
<evidence type="ECO:0000313" key="18">
    <source>
        <dbReference type="Proteomes" id="UP000504602"/>
    </source>
</evidence>
<evidence type="ECO:0000256" key="16">
    <source>
        <dbReference type="SAM" id="Phobius"/>
    </source>
</evidence>
<feature type="domain" description="Cadherin" evidence="17">
    <location>
        <begin position="366"/>
        <end position="482"/>
    </location>
</feature>
<feature type="domain" description="Cadherin" evidence="17">
    <location>
        <begin position="483"/>
        <end position="588"/>
    </location>
</feature>
<dbReference type="FunFam" id="2.60.40.60:FF:000022">
    <property type="entry name" value="Cadherin 2"/>
    <property type="match status" value="1"/>
</dbReference>
<dbReference type="SUPFAM" id="SSF49313">
    <property type="entry name" value="Cadherin-like"/>
    <property type="match status" value="6"/>
</dbReference>
<keyword evidence="10 16" id="KW-1133">Transmembrane helix</keyword>
<feature type="domain" description="Cadherin" evidence="17">
    <location>
        <begin position="156"/>
        <end position="253"/>
    </location>
</feature>
<dbReference type="PANTHER" id="PTHR24025:SF0">
    <property type="entry name" value="DESMOCOLLIN-2"/>
    <property type="match status" value="1"/>
</dbReference>
<keyword evidence="6" id="KW-0677">Repeat</keyword>
<dbReference type="Pfam" id="PF08758">
    <property type="entry name" value="Cadherin_pro"/>
    <property type="match status" value="1"/>
</dbReference>
<dbReference type="PROSITE" id="PS50268">
    <property type="entry name" value="CADHERIN_2"/>
    <property type="match status" value="4"/>
</dbReference>
<dbReference type="Proteomes" id="UP000504602">
    <property type="component" value="Unplaced"/>
</dbReference>
<dbReference type="Gene3D" id="4.10.900.10">
    <property type="entry name" value="TCF3-CBD (Catenin binding domain)"/>
    <property type="match status" value="1"/>
</dbReference>
<keyword evidence="12" id="KW-0325">Glycoprotein</keyword>
<evidence type="ECO:0000259" key="17">
    <source>
        <dbReference type="PROSITE" id="PS50268"/>
    </source>
</evidence>
<dbReference type="GO" id="GO:0005509">
    <property type="term" value="F:calcium ion binding"/>
    <property type="evidence" value="ECO:0007669"/>
    <property type="project" value="UniProtKB-UniRule"/>
</dbReference>